<reference evidence="3" key="1">
    <citation type="submission" date="2016-06" db="EMBL/GenBank/DDBJ databases">
        <title>Parallel loss of symbiosis genes in relatives of nitrogen-fixing non-legume Parasponia.</title>
        <authorList>
            <person name="Van Velzen R."/>
            <person name="Holmer R."/>
            <person name="Bu F."/>
            <person name="Rutten L."/>
            <person name="Van Zeijl A."/>
            <person name="Liu W."/>
            <person name="Santuari L."/>
            <person name="Cao Q."/>
            <person name="Sharma T."/>
            <person name="Shen D."/>
            <person name="Roswanjaya Y."/>
            <person name="Wardhani T."/>
            <person name="Kalhor M.S."/>
            <person name="Jansen J."/>
            <person name="Van den Hoogen J."/>
            <person name="Gungor B."/>
            <person name="Hartog M."/>
            <person name="Hontelez J."/>
            <person name="Verver J."/>
            <person name="Yang W.-C."/>
            <person name="Schijlen E."/>
            <person name="Repin R."/>
            <person name="Schilthuizen M."/>
            <person name="Schranz E."/>
            <person name="Heidstra R."/>
            <person name="Miyata K."/>
            <person name="Fedorova E."/>
            <person name="Kohlen W."/>
            <person name="Bisseling T."/>
            <person name="Smit S."/>
            <person name="Geurts R."/>
        </authorList>
    </citation>
    <scope>NUCLEOTIDE SEQUENCE [LARGE SCALE GENOMIC DNA]</scope>
    <source>
        <strain evidence="3">cv. RG33-2</strain>
    </source>
</reference>
<evidence type="ECO:0000313" key="3">
    <source>
        <dbReference type="Proteomes" id="UP000237000"/>
    </source>
</evidence>
<dbReference type="GO" id="GO:0004523">
    <property type="term" value="F:RNA-DNA hybrid ribonuclease activity"/>
    <property type="evidence" value="ECO:0007669"/>
    <property type="project" value="InterPro"/>
</dbReference>
<keyword evidence="3" id="KW-1185">Reference proteome</keyword>
<dbReference type="PANTHER" id="PTHR47074">
    <property type="entry name" value="BNAC02G40300D PROTEIN"/>
    <property type="match status" value="1"/>
</dbReference>
<dbReference type="Proteomes" id="UP000237000">
    <property type="component" value="Unassembled WGS sequence"/>
</dbReference>
<dbReference type="InterPro" id="IPR002156">
    <property type="entry name" value="RNaseH_domain"/>
</dbReference>
<dbReference type="Pfam" id="PF13456">
    <property type="entry name" value="RVT_3"/>
    <property type="match status" value="1"/>
</dbReference>
<dbReference type="GO" id="GO:0003676">
    <property type="term" value="F:nucleic acid binding"/>
    <property type="evidence" value="ECO:0007669"/>
    <property type="project" value="InterPro"/>
</dbReference>
<feature type="domain" description="RNase H type-1" evidence="1">
    <location>
        <begin position="105"/>
        <end position="171"/>
    </location>
</feature>
<sequence>MGLRTEDFSCVDAMDWGTKLFNGTIFPKEHPAFHEFLLMAALITEVIWMERNSIVHGNPPKRPEMIFRSAMTAFSSYNSVLLCHQLDRPATWETPPFPWIKINVDAAGAAVARDDSGRVPALKATGSHNLDLIVAKASALLLGLELAQANSWLSVVLKSDCQNLVNCWNCKGSLPVELTLVVVVGRLALFWFNAFSF</sequence>
<dbReference type="PANTHER" id="PTHR47074:SF11">
    <property type="entry name" value="REVERSE TRANSCRIPTASE-LIKE PROTEIN"/>
    <property type="match status" value="1"/>
</dbReference>
<organism evidence="2 3">
    <name type="scientific">Trema orientale</name>
    <name type="common">Charcoal tree</name>
    <name type="synonym">Celtis orientalis</name>
    <dbReference type="NCBI Taxonomy" id="63057"/>
    <lineage>
        <taxon>Eukaryota</taxon>
        <taxon>Viridiplantae</taxon>
        <taxon>Streptophyta</taxon>
        <taxon>Embryophyta</taxon>
        <taxon>Tracheophyta</taxon>
        <taxon>Spermatophyta</taxon>
        <taxon>Magnoliopsida</taxon>
        <taxon>eudicotyledons</taxon>
        <taxon>Gunneridae</taxon>
        <taxon>Pentapetalae</taxon>
        <taxon>rosids</taxon>
        <taxon>fabids</taxon>
        <taxon>Rosales</taxon>
        <taxon>Cannabaceae</taxon>
        <taxon>Trema</taxon>
    </lineage>
</organism>
<evidence type="ECO:0000313" key="2">
    <source>
        <dbReference type="EMBL" id="PON81063.1"/>
    </source>
</evidence>
<dbReference type="AlphaFoldDB" id="A0A2P5E6A9"/>
<dbReference type="EMBL" id="JXTC01000226">
    <property type="protein sequence ID" value="PON81063.1"/>
    <property type="molecule type" value="Genomic_DNA"/>
</dbReference>
<comment type="caution">
    <text evidence="2">The sequence shown here is derived from an EMBL/GenBank/DDBJ whole genome shotgun (WGS) entry which is preliminary data.</text>
</comment>
<accession>A0A2P5E6A9</accession>
<gene>
    <name evidence="2" type="ORF">TorRG33x02_231810</name>
</gene>
<dbReference type="OrthoDB" id="10419096at2759"/>
<proteinExistence type="predicted"/>
<dbReference type="InParanoid" id="A0A2P5E6A9"/>
<name>A0A2P5E6A9_TREOI</name>
<protein>
    <recommendedName>
        <fullName evidence="1">RNase H type-1 domain-containing protein</fullName>
    </recommendedName>
</protein>
<dbReference type="InterPro" id="IPR052929">
    <property type="entry name" value="RNase_H-like_EbsB-rel"/>
</dbReference>
<evidence type="ECO:0000259" key="1">
    <source>
        <dbReference type="Pfam" id="PF13456"/>
    </source>
</evidence>